<name>A0ABP7Y1H0_9ACTN</name>
<proteinExistence type="predicted"/>
<feature type="chain" id="PRO_5045431990" description="PepSY domain-containing protein" evidence="2">
    <location>
        <begin position="34"/>
        <end position="220"/>
    </location>
</feature>
<feature type="domain" description="PepSY" evidence="3">
    <location>
        <begin position="74"/>
        <end position="123"/>
    </location>
</feature>
<evidence type="ECO:0000313" key="5">
    <source>
        <dbReference type="Proteomes" id="UP001500266"/>
    </source>
</evidence>
<gene>
    <name evidence="4" type="ORF">GCM10022416_05620</name>
</gene>
<dbReference type="Gene3D" id="3.10.450.40">
    <property type="match status" value="2"/>
</dbReference>
<keyword evidence="5" id="KW-1185">Reference proteome</keyword>
<evidence type="ECO:0000256" key="1">
    <source>
        <dbReference type="SAM" id="MobiDB-lite"/>
    </source>
</evidence>
<dbReference type="InterPro" id="IPR025711">
    <property type="entry name" value="PepSY"/>
</dbReference>
<feature type="signal peptide" evidence="2">
    <location>
        <begin position="1"/>
        <end position="33"/>
    </location>
</feature>
<organism evidence="4 5">
    <name type="scientific">Actinomadura keratinilytica</name>
    <dbReference type="NCBI Taxonomy" id="547461"/>
    <lineage>
        <taxon>Bacteria</taxon>
        <taxon>Bacillati</taxon>
        <taxon>Actinomycetota</taxon>
        <taxon>Actinomycetes</taxon>
        <taxon>Streptosporangiales</taxon>
        <taxon>Thermomonosporaceae</taxon>
        <taxon>Actinomadura</taxon>
    </lineage>
</organism>
<comment type="caution">
    <text evidence="4">The sequence shown here is derived from an EMBL/GenBank/DDBJ whole genome shotgun (WGS) entry which is preliminary data.</text>
</comment>
<dbReference type="Pfam" id="PF03413">
    <property type="entry name" value="PepSY"/>
    <property type="match status" value="2"/>
</dbReference>
<feature type="domain" description="PepSY" evidence="3">
    <location>
        <begin position="148"/>
        <end position="200"/>
    </location>
</feature>
<protein>
    <recommendedName>
        <fullName evidence="3">PepSY domain-containing protein</fullName>
    </recommendedName>
</protein>
<dbReference type="EMBL" id="BAABDO010000004">
    <property type="protein sequence ID" value="GAA4129217.1"/>
    <property type="molecule type" value="Genomic_DNA"/>
</dbReference>
<feature type="region of interest" description="Disordered" evidence="1">
    <location>
        <begin position="35"/>
        <end position="61"/>
    </location>
</feature>
<reference evidence="5" key="1">
    <citation type="journal article" date="2019" name="Int. J. Syst. Evol. Microbiol.">
        <title>The Global Catalogue of Microorganisms (GCM) 10K type strain sequencing project: providing services to taxonomists for standard genome sequencing and annotation.</title>
        <authorList>
            <consortium name="The Broad Institute Genomics Platform"/>
            <consortium name="The Broad Institute Genome Sequencing Center for Infectious Disease"/>
            <person name="Wu L."/>
            <person name="Ma J."/>
        </authorList>
    </citation>
    <scope>NUCLEOTIDE SEQUENCE [LARGE SCALE GENOMIC DNA]</scope>
    <source>
        <strain evidence="5">JCM 17316</strain>
    </source>
</reference>
<dbReference type="RefSeq" id="WP_345017052.1">
    <property type="nucleotide sequence ID" value="NZ_BAABDO010000004.1"/>
</dbReference>
<feature type="compositionally biased region" description="Acidic residues" evidence="1">
    <location>
        <begin position="203"/>
        <end position="220"/>
    </location>
</feature>
<evidence type="ECO:0000259" key="3">
    <source>
        <dbReference type="Pfam" id="PF03413"/>
    </source>
</evidence>
<evidence type="ECO:0000256" key="2">
    <source>
        <dbReference type="SAM" id="SignalP"/>
    </source>
</evidence>
<sequence>MGLAGKKLSGRGLLVAGLTAGVLAAGGTAAAFAAGGDDDTVPSTPRTGYTQPVGADGGAAPRSSRIGCAQAAGAVLKAVPGGRIESLELDDDGRSLWEADVLTGAGAWREVHVDAGDGRVVADRADDPDDDSGRSAQALRSAKVDAVRAAAAAARTASGTVTSIEFEHRAARSVWEVEITGQDGRERELRVDAATGKVVADDSRDDDADDDSDDDAGDDD</sequence>
<evidence type="ECO:0000313" key="4">
    <source>
        <dbReference type="EMBL" id="GAA4129217.1"/>
    </source>
</evidence>
<feature type="region of interest" description="Disordered" evidence="1">
    <location>
        <begin position="182"/>
        <end position="220"/>
    </location>
</feature>
<dbReference type="Proteomes" id="UP001500266">
    <property type="component" value="Unassembled WGS sequence"/>
</dbReference>
<accession>A0ABP7Y1H0</accession>
<keyword evidence="2" id="KW-0732">Signal</keyword>